<accession>A0ABW6ZFD6</accession>
<dbReference type="Proteomes" id="UP001604043">
    <property type="component" value="Unassembled WGS sequence"/>
</dbReference>
<dbReference type="PANTHER" id="PTHR44196:SF1">
    <property type="entry name" value="DEHYDROGENASE_REDUCTASE SDR FAMILY MEMBER 7B"/>
    <property type="match status" value="1"/>
</dbReference>
<name>A0ABW6ZFD6_9HYPH</name>
<gene>
    <name evidence="4" type="ORF">V5F30_09965</name>
</gene>
<dbReference type="Pfam" id="PF00106">
    <property type="entry name" value="adh_short"/>
    <property type="match status" value="1"/>
</dbReference>
<dbReference type="PROSITE" id="PS00061">
    <property type="entry name" value="ADH_SHORT"/>
    <property type="match status" value="1"/>
</dbReference>
<keyword evidence="5" id="KW-1185">Reference proteome</keyword>
<dbReference type="InterPro" id="IPR036291">
    <property type="entry name" value="NAD(P)-bd_dom_sf"/>
</dbReference>
<dbReference type="RefSeq" id="WP_394008007.1">
    <property type="nucleotide sequence ID" value="NZ_JBAFUR010000002.1"/>
</dbReference>
<organism evidence="4 5">
    <name type="scientific">Xanthobacter aminoxidans</name>
    <dbReference type="NCBI Taxonomy" id="186280"/>
    <lineage>
        <taxon>Bacteria</taxon>
        <taxon>Pseudomonadati</taxon>
        <taxon>Pseudomonadota</taxon>
        <taxon>Alphaproteobacteria</taxon>
        <taxon>Hyphomicrobiales</taxon>
        <taxon>Xanthobacteraceae</taxon>
        <taxon>Xanthobacter</taxon>
    </lineage>
</organism>
<dbReference type="CDD" id="cd05233">
    <property type="entry name" value="SDR_c"/>
    <property type="match status" value="1"/>
</dbReference>
<keyword evidence="2" id="KW-0560">Oxidoreductase</keyword>
<evidence type="ECO:0000313" key="5">
    <source>
        <dbReference type="Proteomes" id="UP001604043"/>
    </source>
</evidence>
<dbReference type="PRINTS" id="PR00081">
    <property type="entry name" value="GDHRDH"/>
</dbReference>
<dbReference type="InterPro" id="IPR002347">
    <property type="entry name" value="SDR_fam"/>
</dbReference>
<protein>
    <submittedName>
        <fullName evidence="4">SDR family NAD(P)-dependent oxidoreductase</fullName>
    </submittedName>
</protein>
<evidence type="ECO:0000256" key="2">
    <source>
        <dbReference type="ARBA" id="ARBA00023002"/>
    </source>
</evidence>
<evidence type="ECO:0000256" key="3">
    <source>
        <dbReference type="RuleBase" id="RU000363"/>
    </source>
</evidence>
<reference evidence="4 5" key="1">
    <citation type="submission" date="2024-02" db="EMBL/GenBank/DDBJ databases">
        <title>Expansion and revision of Xanthobacter and proposal of Roseixanthobacter gen. nov.</title>
        <authorList>
            <person name="Soltysiak M.P.M."/>
            <person name="Jalihal A."/>
            <person name="Ory A."/>
            <person name="Chrisophersen C."/>
            <person name="Lee A.D."/>
            <person name="Boulton J."/>
            <person name="Springer M."/>
        </authorList>
    </citation>
    <scope>NUCLEOTIDE SEQUENCE [LARGE SCALE GENOMIC DNA]</scope>
    <source>
        <strain evidence="4 5">CB5</strain>
    </source>
</reference>
<evidence type="ECO:0000256" key="1">
    <source>
        <dbReference type="ARBA" id="ARBA00006484"/>
    </source>
</evidence>
<dbReference type="EMBL" id="JBAFUR010000002">
    <property type="protein sequence ID" value="MFG1252528.1"/>
    <property type="molecule type" value="Genomic_DNA"/>
</dbReference>
<dbReference type="PRINTS" id="PR00080">
    <property type="entry name" value="SDRFAMILY"/>
</dbReference>
<sequence length="270" mass="28794">MRREDMSDQGAPRTGLPREVKCVLVTGGGSGIGRALALEAGRRGMFVAVCGRRAAALEETAAALPPSARPIVIPADLTRAEDRARIAAGLKQAWGRLDLLFNNAGRVDGGDVEQMADAALENLFRTNVLAPMALTRDLAPLLAAARPSRVVNVGSVFGDIAYPGFAAYSASKFALRGYSSALRREWKARGIAVTYAAPRATQTDAAVAFSDLIVRTGMRLDTPEKVAAHIWRAVDAGRDAVYPAGPERLFVLLQRLFPKLIDRSLARSGA</sequence>
<dbReference type="PANTHER" id="PTHR44196">
    <property type="entry name" value="DEHYDROGENASE/REDUCTASE SDR FAMILY MEMBER 7B"/>
    <property type="match status" value="1"/>
</dbReference>
<comment type="similarity">
    <text evidence="1 3">Belongs to the short-chain dehydrogenases/reductases (SDR) family.</text>
</comment>
<comment type="caution">
    <text evidence="4">The sequence shown here is derived from an EMBL/GenBank/DDBJ whole genome shotgun (WGS) entry which is preliminary data.</text>
</comment>
<dbReference type="Gene3D" id="3.40.50.720">
    <property type="entry name" value="NAD(P)-binding Rossmann-like Domain"/>
    <property type="match status" value="1"/>
</dbReference>
<evidence type="ECO:0000313" key="4">
    <source>
        <dbReference type="EMBL" id="MFG1252528.1"/>
    </source>
</evidence>
<dbReference type="InterPro" id="IPR020904">
    <property type="entry name" value="Sc_DH/Rdtase_CS"/>
</dbReference>
<proteinExistence type="inferred from homology"/>
<dbReference type="SUPFAM" id="SSF51735">
    <property type="entry name" value="NAD(P)-binding Rossmann-fold domains"/>
    <property type="match status" value="1"/>
</dbReference>